<comment type="caution">
    <text evidence="1">The sequence shown here is derived from an EMBL/GenBank/DDBJ whole genome shotgun (WGS) entry which is preliminary data.</text>
</comment>
<accession>A0A426ZIK9</accession>
<evidence type="ECO:0000313" key="1">
    <source>
        <dbReference type="EMBL" id="RRT63795.1"/>
    </source>
</evidence>
<organism evidence="1 2">
    <name type="scientific">Ensete ventricosum</name>
    <name type="common">Abyssinian banana</name>
    <name type="synonym">Musa ensete</name>
    <dbReference type="NCBI Taxonomy" id="4639"/>
    <lineage>
        <taxon>Eukaryota</taxon>
        <taxon>Viridiplantae</taxon>
        <taxon>Streptophyta</taxon>
        <taxon>Embryophyta</taxon>
        <taxon>Tracheophyta</taxon>
        <taxon>Spermatophyta</taxon>
        <taxon>Magnoliopsida</taxon>
        <taxon>Liliopsida</taxon>
        <taxon>Zingiberales</taxon>
        <taxon>Musaceae</taxon>
        <taxon>Ensete</taxon>
    </lineage>
</organism>
<proteinExistence type="predicted"/>
<dbReference type="AlphaFoldDB" id="A0A426ZIK9"/>
<evidence type="ECO:0000313" key="2">
    <source>
        <dbReference type="Proteomes" id="UP000287651"/>
    </source>
</evidence>
<dbReference type="PANTHER" id="PTHR34287:SF4">
    <property type="entry name" value="OS04G0504200 PROTEIN"/>
    <property type="match status" value="1"/>
</dbReference>
<name>A0A426ZIK9_ENSVE</name>
<dbReference type="Proteomes" id="UP000287651">
    <property type="component" value="Unassembled WGS sequence"/>
</dbReference>
<sequence length="166" mass="18386">MVSERVVTVEYLEPTMSRELLVKFPDNSAFDFDYSQSGIWSPLLPRGGGICRHGPASLLLDDARKKLLAGSPVTLRRVKAKLTFKKKKKKQKRPNALRKSLDFSPVPSPKLVMLHPRGVEEGAESGREALQGPCKIAAADDAAHIMTHPRNSGLLNWCIRSPPHLL</sequence>
<dbReference type="PANTHER" id="PTHR34287">
    <property type="entry name" value="OS06G0551500 PROTEIN-RELATED"/>
    <property type="match status" value="1"/>
</dbReference>
<dbReference type="EMBL" id="AMZH03006455">
    <property type="protein sequence ID" value="RRT63795.1"/>
    <property type="molecule type" value="Genomic_DNA"/>
</dbReference>
<gene>
    <name evidence="1" type="ORF">B296_00025573</name>
</gene>
<reference evidence="1 2" key="1">
    <citation type="journal article" date="2014" name="Agronomy (Basel)">
        <title>A Draft Genome Sequence for Ensete ventricosum, the Drought-Tolerant Tree Against Hunger.</title>
        <authorList>
            <person name="Harrison J."/>
            <person name="Moore K.A."/>
            <person name="Paszkiewicz K."/>
            <person name="Jones T."/>
            <person name="Grant M."/>
            <person name="Ambacheew D."/>
            <person name="Muzemil S."/>
            <person name="Studholme D.J."/>
        </authorList>
    </citation>
    <scope>NUCLEOTIDE SEQUENCE [LARGE SCALE GENOMIC DNA]</scope>
</reference>
<protein>
    <submittedName>
        <fullName evidence="1">Uncharacterized protein</fullName>
    </submittedName>
</protein>